<name>A0A3A8ML99_9BACT</name>
<dbReference type="EMBL" id="RAWG01000382">
    <property type="protein sequence ID" value="RKH33238.1"/>
    <property type="molecule type" value="Genomic_DNA"/>
</dbReference>
<comment type="caution">
    <text evidence="1">The sequence shown here is derived from an EMBL/GenBank/DDBJ whole genome shotgun (WGS) entry which is preliminary data.</text>
</comment>
<reference evidence="2" key="1">
    <citation type="submission" date="2018-09" db="EMBL/GenBank/DDBJ databases">
        <authorList>
            <person name="Livingstone P.G."/>
            <person name="Whitworth D.E."/>
        </authorList>
    </citation>
    <scope>NUCLEOTIDE SEQUENCE [LARGE SCALE GENOMIC DNA]</scope>
    <source>
        <strain evidence="2">CA040B</strain>
    </source>
</reference>
<proteinExistence type="predicted"/>
<evidence type="ECO:0000313" key="1">
    <source>
        <dbReference type="EMBL" id="RKH33238.1"/>
    </source>
</evidence>
<organism evidence="1 2">
    <name type="scientific">Corallococcus sicarius</name>
    <dbReference type="NCBI Taxonomy" id="2316726"/>
    <lineage>
        <taxon>Bacteria</taxon>
        <taxon>Pseudomonadati</taxon>
        <taxon>Myxococcota</taxon>
        <taxon>Myxococcia</taxon>
        <taxon>Myxococcales</taxon>
        <taxon>Cystobacterineae</taxon>
        <taxon>Myxococcaceae</taxon>
        <taxon>Corallococcus</taxon>
    </lineage>
</organism>
<dbReference type="Proteomes" id="UP000273405">
    <property type="component" value="Unassembled WGS sequence"/>
</dbReference>
<gene>
    <name evidence="1" type="ORF">D7X12_36315</name>
</gene>
<accession>A0A3A8ML99</accession>
<protein>
    <submittedName>
        <fullName evidence="1">Uncharacterized protein</fullName>
    </submittedName>
</protein>
<dbReference type="OrthoDB" id="5385023at2"/>
<evidence type="ECO:0000313" key="2">
    <source>
        <dbReference type="Proteomes" id="UP000273405"/>
    </source>
</evidence>
<dbReference type="RefSeq" id="WP_120629793.1">
    <property type="nucleotide sequence ID" value="NZ_RAWG01000382.1"/>
</dbReference>
<sequence length="93" mass="10438">MTLEQLERSLALLFEHARSGGVVQVDLEKRDYYWNVPSPEWVDMTGQPEVVVGSLHDDAAELEKLLEAPERASVVDLDRVAAMLRAISDQIAF</sequence>
<keyword evidence="2" id="KW-1185">Reference proteome</keyword>
<dbReference type="AlphaFoldDB" id="A0A3A8ML99"/>